<evidence type="ECO:0000313" key="1">
    <source>
        <dbReference type="EMBL" id="PTB40943.1"/>
    </source>
</evidence>
<reference evidence="1 2" key="1">
    <citation type="submission" date="2016-07" db="EMBL/GenBank/DDBJ databases">
        <title>Multiple horizontal gene transfer events from other fungi enriched the ability of initially mycotrophic Trichoderma (Ascomycota) to feed on dead plant biomass.</title>
        <authorList>
            <consortium name="DOE Joint Genome Institute"/>
            <person name="Aerts A."/>
            <person name="Atanasova L."/>
            <person name="Chenthamara K."/>
            <person name="Zhang J."/>
            <person name="Grujic M."/>
            <person name="Henrissat B."/>
            <person name="Kuo A."/>
            <person name="Salamov A."/>
            <person name="Lipzen A."/>
            <person name="Labutti K."/>
            <person name="Barry K."/>
            <person name="Miao Y."/>
            <person name="Rahimi M.J."/>
            <person name="Shen Q."/>
            <person name="Grigoriev I.V."/>
            <person name="Kubicek C.P."/>
            <person name="Druzhinina I.S."/>
        </authorList>
    </citation>
    <scope>NUCLEOTIDE SEQUENCE [LARGE SCALE GENOMIC DNA]</scope>
    <source>
        <strain evidence="1 2">CBS 433.97</strain>
    </source>
</reference>
<keyword evidence="2" id="KW-1185">Reference proteome</keyword>
<name>A0A2T3Z801_TRIA4</name>
<protein>
    <submittedName>
        <fullName evidence="1">Uncharacterized protein</fullName>
    </submittedName>
</protein>
<proteinExistence type="predicted"/>
<dbReference type="OrthoDB" id="3687641at2759"/>
<dbReference type="EMBL" id="KZ679262">
    <property type="protein sequence ID" value="PTB40943.1"/>
    <property type="molecule type" value="Genomic_DNA"/>
</dbReference>
<accession>A0A2T3Z801</accession>
<organism evidence="1 2">
    <name type="scientific">Trichoderma asperellum (strain ATCC 204424 / CBS 433.97 / NBRC 101777)</name>
    <dbReference type="NCBI Taxonomy" id="1042311"/>
    <lineage>
        <taxon>Eukaryota</taxon>
        <taxon>Fungi</taxon>
        <taxon>Dikarya</taxon>
        <taxon>Ascomycota</taxon>
        <taxon>Pezizomycotina</taxon>
        <taxon>Sordariomycetes</taxon>
        <taxon>Hypocreomycetidae</taxon>
        <taxon>Hypocreales</taxon>
        <taxon>Hypocreaceae</taxon>
        <taxon>Trichoderma</taxon>
    </lineage>
</organism>
<sequence length="58" mass="6693">MTVEPIKYLEGGKLKSPTWSSVHTCRNYGAIVNWTVAKDVAHPERMYRNAERLRNEGM</sequence>
<dbReference type="Proteomes" id="UP000240493">
    <property type="component" value="Unassembled WGS sequence"/>
</dbReference>
<dbReference type="AlphaFoldDB" id="A0A2T3Z801"/>
<evidence type="ECO:0000313" key="2">
    <source>
        <dbReference type="Proteomes" id="UP000240493"/>
    </source>
</evidence>
<gene>
    <name evidence="1" type="ORF">M441DRAFT_80378</name>
</gene>